<keyword evidence="1" id="KW-0732">Signal</keyword>
<dbReference type="OrthoDB" id="10150907at2759"/>
<dbReference type="AlphaFoldDB" id="A0A3M7PWB9"/>
<reference evidence="2 3" key="1">
    <citation type="journal article" date="2018" name="Sci. Rep.">
        <title>Genomic signatures of local adaptation to the degree of environmental predictability in rotifers.</title>
        <authorList>
            <person name="Franch-Gras L."/>
            <person name="Hahn C."/>
            <person name="Garcia-Roger E.M."/>
            <person name="Carmona M.J."/>
            <person name="Serra M."/>
            <person name="Gomez A."/>
        </authorList>
    </citation>
    <scope>NUCLEOTIDE SEQUENCE [LARGE SCALE GENOMIC DNA]</scope>
    <source>
        <strain evidence="2">HYR1</strain>
    </source>
</reference>
<feature type="chain" id="PRO_5018162413" evidence="1">
    <location>
        <begin position="24"/>
        <end position="140"/>
    </location>
</feature>
<comment type="caution">
    <text evidence="2">The sequence shown here is derived from an EMBL/GenBank/DDBJ whole genome shotgun (WGS) entry which is preliminary data.</text>
</comment>
<feature type="signal peptide" evidence="1">
    <location>
        <begin position="1"/>
        <end position="23"/>
    </location>
</feature>
<evidence type="ECO:0000256" key="1">
    <source>
        <dbReference type="SAM" id="SignalP"/>
    </source>
</evidence>
<dbReference type="Proteomes" id="UP000276133">
    <property type="component" value="Unassembled WGS sequence"/>
</dbReference>
<protein>
    <submittedName>
        <fullName evidence="2">Uncharacterized protein</fullName>
    </submittedName>
</protein>
<evidence type="ECO:0000313" key="2">
    <source>
        <dbReference type="EMBL" id="RNA03199.1"/>
    </source>
</evidence>
<gene>
    <name evidence="2" type="ORF">BpHYR1_009713</name>
</gene>
<organism evidence="2 3">
    <name type="scientific">Brachionus plicatilis</name>
    <name type="common">Marine rotifer</name>
    <name type="synonym">Brachionus muelleri</name>
    <dbReference type="NCBI Taxonomy" id="10195"/>
    <lineage>
        <taxon>Eukaryota</taxon>
        <taxon>Metazoa</taxon>
        <taxon>Spiralia</taxon>
        <taxon>Gnathifera</taxon>
        <taxon>Rotifera</taxon>
        <taxon>Eurotatoria</taxon>
        <taxon>Monogononta</taxon>
        <taxon>Pseudotrocha</taxon>
        <taxon>Ploima</taxon>
        <taxon>Brachionidae</taxon>
        <taxon>Brachionus</taxon>
    </lineage>
</organism>
<name>A0A3M7PWB9_BRAPC</name>
<dbReference type="InterPro" id="IPR045860">
    <property type="entry name" value="Snake_toxin-like_sf"/>
</dbReference>
<dbReference type="EMBL" id="REGN01008594">
    <property type="protein sequence ID" value="RNA03199.1"/>
    <property type="molecule type" value="Genomic_DNA"/>
</dbReference>
<keyword evidence="3" id="KW-1185">Reference proteome</keyword>
<proteinExistence type="predicted"/>
<sequence length="140" mass="15554">MKNLICLSIIFSIFLAQLNSVYSLKCRSGFGISQPGSEEVKYYYDNTTPQIDCTGTSNSNPANQPKGCYKNVYKLSGGNLYVQLGCFSESEILAASERYGRTVFTHVCTTDNCNSSTSLKMSFFSLSTFIFFSIAKFLKN</sequence>
<dbReference type="SUPFAM" id="SSF57302">
    <property type="entry name" value="Snake toxin-like"/>
    <property type="match status" value="1"/>
</dbReference>
<accession>A0A3M7PWB9</accession>
<evidence type="ECO:0000313" key="3">
    <source>
        <dbReference type="Proteomes" id="UP000276133"/>
    </source>
</evidence>